<organism evidence="11 12">
    <name type="scientific">Ephemerocybe angulata</name>
    <dbReference type="NCBI Taxonomy" id="980116"/>
    <lineage>
        <taxon>Eukaryota</taxon>
        <taxon>Fungi</taxon>
        <taxon>Dikarya</taxon>
        <taxon>Basidiomycota</taxon>
        <taxon>Agaricomycotina</taxon>
        <taxon>Agaricomycetes</taxon>
        <taxon>Agaricomycetidae</taxon>
        <taxon>Agaricales</taxon>
        <taxon>Agaricineae</taxon>
        <taxon>Psathyrellaceae</taxon>
        <taxon>Ephemerocybe</taxon>
    </lineage>
</organism>
<protein>
    <recommendedName>
        <fullName evidence="3">beta-galactosidase</fullName>
        <ecNumber evidence="3">3.2.1.23</ecNumber>
    </recommendedName>
</protein>
<sequence>MKPRPNGAMLQRPTPHPGDSAKSINREIHEIEQLNAVVEKDGGMKRRWTTGHLTMGEAAHLPAPGRLTLLLTSVLLVFATVFAFQGTSSAFITLNHGNTRSPIQRETVLARDPIEGVSPDVQYDNYTLILKGQRVFLHSGELHTFRLPVPSLWPDILQKAKAAGLNSVSVYLHMGLTNPAPGVVDFDDYRALKPLYEAAMDAGIWIVLRPDIAGPYINAETTAGGISHWATTEVAGKLRTNATDWRDAWLPYIQGVIDETVPYQISSGGPVIAVQIDNEYTQKFATHAAYFQDLIDVYHNSSIDVLLTYNDFSSGRSFYNGTGAPDLVGLDAYPQGFDCSHPLNWRPVPTHHHAYHQEMNWWQPWYIPEFQGGAFDAWGPTAPGYDACRILTGPSFQSVFNLQLWADNAKLINYYMFYGGTSWGGTPYPGVYTSYDYGATITESRELGPKYDELKRQALFIRSSPEFYKTDWIGDSSTGVTVSSNNAVYVTQLKNHDTPTSFYIARHRDSTSNETATFRLNVTTDVGQLSLPLNIDNITLSGRESKVIVTDYTFGASSSLLFSTAQIYFAGVIDGRDVLFLHGDSKQDHETAIYGSLPTEFHPQSTLVKIQRAQDIQRRKFSTITFLAGIEGLITLIDSETQLVLFADSVTAATFWAPSIAGAVDDPFRNFWGIGTNDSVLIGGPYLVRNASITGDALALQGDLKEDVRLTVIAPKHIRSLSWNGQDISPDFLAASEISMRSGVFVASLERKSSFTALDIPELGGWKYKDSLPEVQPGYDDAAWTLANHTTTNIPYKPYYGDGRVLYGCDYGFCENVVLWRGHFKATGAEKSVNLSINGGVAFAGSVWLNDVFLGTSFGNSTNNRNNIEETDDKFMFPAGALIPNQDNVITVVQDNNGLNETNYSTFDGDASKNPRGIRGFRLDTGQFGDWKVQGKVGGYRAFPDKVRGVLNEGGLFGERVGWHLPGYLTEGWEKRDLALGLPDQKAGVGFFVTTFKLDIPTGLDVMLSFDFEQDLGQPYRAFLYINGWMMGKRIANLGPQWKFPVHEGILNYRGENTVSVALWAMLPNVTVAPKLGLQVNGIYDGGVGNVAVNNPGWSSEDGRPKE</sequence>
<dbReference type="Gene3D" id="3.20.20.80">
    <property type="entry name" value="Glycosidases"/>
    <property type="match status" value="1"/>
</dbReference>
<dbReference type="SUPFAM" id="SSF117100">
    <property type="entry name" value="Beta-galactosidase LacA, domain 3"/>
    <property type="match status" value="1"/>
</dbReference>
<feature type="domain" description="Beta-galactosidase" evidence="10">
    <location>
        <begin position="469"/>
        <end position="655"/>
    </location>
</feature>
<dbReference type="Pfam" id="PF13363">
    <property type="entry name" value="BetaGal_dom3"/>
    <property type="match status" value="1"/>
</dbReference>
<proteinExistence type="inferred from homology"/>
<evidence type="ECO:0000313" key="12">
    <source>
        <dbReference type="Proteomes" id="UP000541558"/>
    </source>
</evidence>
<dbReference type="SMART" id="SM01029">
    <property type="entry name" value="BetaGal_dom2"/>
    <property type="match status" value="1"/>
</dbReference>
<gene>
    <name evidence="11" type="ORF">D9611_009461</name>
</gene>
<dbReference type="Gene3D" id="2.102.20.10">
    <property type="entry name" value="Beta-galactosidase, domain 2"/>
    <property type="match status" value="1"/>
</dbReference>
<keyword evidence="4" id="KW-0732">Signal</keyword>
<keyword evidence="12" id="KW-1185">Reference proteome</keyword>
<dbReference type="Gene3D" id="2.60.390.10">
    <property type="entry name" value="Beta-galactosidase, domain 3"/>
    <property type="match status" value="1"/>
</dbReference>
<dbReference type="InterPro" id="IPR018954">
    <property type="entry name" value="Betagal_dom2"/>
</dbReference>
<feature type="region of interest" description="Disordered" evidence="9">
    <location>
        <begin position="1"/>
        <end position="22"/>
    </location>
</feature>
<dbReference type="SUPFAM" id="SSF51445">
    <property type="entry name" value="(Trans)glycosidases"/>
    <property type="match status" value="1"/>
</dbReference>
<dbReference type="InterPro" id="IPR031330">
    <property type="entry name" value="Gly_Hdrlase_35_cat"/>
</dbReference>
<dbReference type="EC" id="3.2.1.23" evidence="3"/>
<dbReference type="Gene3D" id="2.60.120.260">
    <property type="entry name" value="Galactose-binding domain-like"/>
    <property type="match status" value="2"/>
</dbReference>
<accession>A0A8H5AW23</accession>
<comment type="similarity">
    <text evidence="2 8">Belongs to the glycosyl hydrolase 35 family.</text>
</comment>
<dbReference type="EMBL" id="JAACJK010000225">
    <property type="protein sequence ID" value="KAF5311618.1"/>
    <property type="molecule type" value="Genomic_DNA"/>
</dbReference>
<dbReference type="OrthoDB" id="1657402at2759"/>
<dbReference type="InterPro" id="IPR017853">
    <property type="entry name" value="GH"/>
</dbReference>
<dbReference type="InterPro" id="IPR001944">
    <property type="entry name" value="Glycoside_Hdrlase_35"/>
</dbReference>
<evidence type="ECO:0000256" key="1">
    <source>
        <dbReference type="ARBA" id="ARBA00001412"/>
    </source>
</evidence>
<evidence type="ECO:0000256" key="9">
    <source>
        <dbReference type="SAM" id="MobiDB-lite"/>
    </source>
</evidence>
<evidence type="ECO:0000313" key="11">
    <source>
        <dbReference type="EMBL" id="KAF5311618.1"/>
    </source>
</evidence>
<evidence type="ECO:0000256" key="5">
    <source>
        <dbReference type="ARBA" id="ARBA00022801"/>
    </source>
</evidence>
<keyword evidence="7" id="KW-0326">Glycosidase</keyword>
<dbReference type="GO" id="GO:0004565">
    <property type="term" value="F:beta-galactosidase activity"/>
    <property type="evidence" value="ECO:0007669"/>
    <property type="project" value="UniProtKB-EC"/>
</dbReference>
<keyword evidence="6" id="KW-0325">Glycoprotein</keyword>
<dbReference type="InterPro" id="IPR025972">
    <property type="entry name" value="BetaGal_dom3"/>
</dbReference>
<reference evidence="11 12" key="1">
    <citation type="journal article" date="2020" name="ISME J.">
        <title>Uncovering the hidden diversity of litter-decomposition mechanisms in mushroom-forming fungi.</title>
        <authorList>
            <person name="Floudas D."/>
            <person name="Bentzer J."/>
            <person name="Ahren D."/>
            <person name="Johansson T."/>
            <person name="Persson P."/>
            <person name="Tunlid A."/>
        </authorList>
    </citation>
    <scope>NUCLEOTIDE SEQUENCE [LARGE SCALE GENOMIC DNA]</scope>
    <source>
        <strain evidence="11 12">CBS 175.51</strain>
    </source>
</reference>
<dbReference type="InterPro" id="IPR008979">
    <property type="entry name" value="Galactose-bd-like_sf"/>
</dbReference>
<evidence type="ECO:0000256" key="3">
    <source>
        <dbReference type="ARBA" id="ARBA00012756"/>
    </source>
</evidence>
<dbReference type="Proteomes" id="UP000541558">
    <property type="component" value="Unassembled WGS sequence"/>
</dbReference>
<dbReference type="Pfam" id="PF13364">
    <property type="entry name" value="BetaGal_ABD2"/>
    <property type="match status" value="2"/>
</dbReference>
<dbReference type="AlphaFoldDB" id="A0A8H5AW23"/>
<dbReference type="Pfam" id="PF01301">
    <property type="entry name" value="Glyco_hydro_35"/>
    <property type="match status" value="1"/>
</dbReference>
<dbReference type="GO" id="GO:0005975">
    <property type="term" value="P:carbohydrate metabolic process"/>
    <property type="evidence" value="ECO:0007669"/>
    <property type="project" value="InterPro"/>
</dbReference>
<keyword evidence="5" id="KW-0378">Hydrolase</keyword>
<evidence type="ECO:0000256" key="6">
    <source>
        <dbReference type="ARBA" id="ARBA00023180"/>
    </source>
</evidence>
<dbReference type="SUPFAM" id="SSF49785">
    <property type="entry name" value="Galactose-binding domain-like"/>
    <property type="match status" value="2"/>
</dbReference>
<evidence type="ECO:0000256" key="4">
    <source>
        <dbReference type="ARBA" id="ARBA00022729"/>
    </source>
</evidence>
<dbReference type="InterPro" id="IPR037110">
    <property type="entry name" value="Betagal_dom2_sf"/>
</dbReference>
<evidence type="ECO:0000259" key="10">
    <source>
        <dbReference type="SMART" id="SM01029"/>
    </source>
</evidence>
<dbReference type="Pfam" id="PF10435">
    <property type="entry name" value="BetaGal_dom2"/>
    <property type="match status" value="1"/>
</dbReference>
<dbReference type="PANTHER" id="PTHR23421">
    <property type="entry name" value="BETA-GALACTOSIDASE RELATED"/>
    <property type="match status" value="1"/>
</dbReference>
<dbReference type="InterPro" id="IPR025300">
    <property type="entry name" value="BetaGal_jelly_roll_dom"/>
</dbReference>
<dbReference type="SUPFAM" id="SSF51011">
    <property type="entry name" value="Glycosyl hydrolase domain"/>
    <property type="match status" value="1"/>
</dbReference>
<comment type="catalytic activity">
    <reaction evidence="1">
        <text>Hydrolysis of terminal non-reducing beta-D-galactose residues in beta-D-galactosides.</text>
        <dbReference type="EC" id="3.2.1.23"/>
    </reaction>
</comment>
<comment type="caution">
    <text evidence="11">The sequence shown here is derived from an EMBL/GenBank/DDBJ whole genome shotgun (WGS) entry which is preliminary data.</text>
</comment>
<dbReference type="InterPro" id="IPR036833">
    <property type="entry name" value="BetaGal_dom3_sf"/>
</dbReference>
<evidence type="ECO:0000256" key="2">
    <source>
        <dbReference type="ARBA" id="ARBA00009809"/>
    </source>
</evidence>
<evidence type="ECO:0000256" key="7">
    <source>
        <dbReference type="ARBA" id="ARBA00023295"/>
    </source>
</evidence>
<dbReference type="PRINTS" id="PR00742">
    <property type="entry name" value="GLHYDRLASE35"/>
</dbReference>
<name>A0A8H5AW23_9AGAR</name>
<evidence type="ECO:0000256" key="8">
    <source>
        <dbReference type="RuleBase" id="RU003679"/>
    </source>
</evidence>